<dbReference type="InterPro" id="IPR050367">
    <property type="entry name" value="APC_superfamily"/>
</dbReference>
<dbReference type="EMBL" id="BQXO01000005">
    <property type="protein sequence ID" value="GKT06342.1"/>
    <property type="molecule type" value="Genomic_DNA"/>
</dbReference>
<evidence type="ECO:0000313" key="7">
    <source>
        <dbReference type="EMBL" id="GKT06342.1"/>
    </source>
</evidence>
<comment type="subcellular location">
    <subcellularLocation>
        <location evidence="1">Cell membrane</location>
        <topology evidence="1">Multi-pass membrane protein</topology>
    </subcellularLocation>
</comment>
<feature type="transmembrane region" description="Helical" evidence="6">
    <location>
        <begin position="43"/>
        <end position="64"/>
    </location>
</feature>
<accession>A0ABQ5JU68</accession>
<dbReference type="InterPro" id="IPR002293">
    <property type="entry name" value="AA/rel_permease1"/>
</dbReference>
<evidence type="ECO:0000256" key="3">
    <source>
        <dbReference type="ARBA" id="ARBA00022692"/>
    </source>
</evidence>
<evidence type="ECO:0000256" key="4">
    <source>
        <dbReference type="ARBA" id="ARBA00022989"/>
    </source>
</evidence>
<reference evidence="7 8" key="1">
    <citation type="submission" date="2022-03" db="EMBL/GenBank/DDBJ databases">
        <title>Draft genome sequence of Furfurilactobacillus curtus JCM 31185.</title>
        <authorList>
            <person name="Suzuki S."/>
            <person name="Endo A."/>
            <person name="Kajikawa A."/>
        </authorList>
    </citation>
    <scope>NUCLEOTIDE SEQUENCE [LARGE SCALE GENOMIC DNA]</scope>
    <source>
        <strain evidence="7 8">JCM 31185</strain>
    </source>
</reference>
<feature type="transmembrane region" description="Helical" evidence="6">
    <location>
        <begin position="156"/>
        <end position="173"/>
    </location>
</feature>
<feature type="transmembrane region" description="Helical" evidence="6">
    <location>
        <begin position="223"/>
        <end position="252"/>
    </location>
</feature>
<protein>
    <submittedName>
        <fullName evidence="7">Amino acid transporter</fullName>
    </submittedName>
</protein>
<name>A0ABQ5JU68_9LACO</name>
<feature type="transmembrane region" description="Helical" evidence="6">
    <location>
        <begin position="12"/>
        <end position="31"/>
    </location>
</feature>
<keyword evidence="5 6" id="KW-0472">Membrane</keyword>
<dbReference type="RefSeq" id="WP_407884406.1">
    <property type="nucleotide sequence ID" value="NZ_BQXO01000005.1"/>
</dbReference>
<dbReference type="PANTHER" id="PTHR42770:SF18">
    <property type="entry name" value="ARGININE_AGMATINE ANTIPORTER"/>
    <property type="match status" value="1"/>
</dbReference>
<comment type="caution">
    <text evidence="7">The sequence shown here is derived from an EMBL/GenBank/DDBJ whole genome shotgun (WGS) entry which is preliminary data.</text>
</comment>
<feature type="transmembrane region" description="Helical" evidence="6">
    <location>
        <begin position="342"/>
        <end position="363"/>
    </location>
</feature>
<dbReference type="PANTHER" id="PTHR42770">
    <property type="entry name" value="AMINO ACID TRANSPORTER-RELATED"/>
    <property type="match status" value="1"/>
</dbReference>
<proteinExistence type="predicted"/>
<dbReference type="Gene3D" id="1.20.1740.10">
    <property type="entry name" value="Amino acid/polyamine transporter I"/>
    <property type="match status" value="1"/>
</dbReference>
<evidence type="ECO:0000256" key="5">
    <source>
        <dbReference type="ARBA" id="ARBA00023136"/>
    </source>
</evidence>
<feature type="transmembrane region" description="Helical" evidence="6">
    <location>
        <begin position="375"/>
        <end position="397"/>
    </location>
</feature>
<feature type="transmembrane region" description="Helical" evidence="6">
    <location>
        <begin position="124"/>
        <end position="144"/>
    </location>
</feature>
<feature type="transmembrane region" description="Helical" evidence="6">
    <location>
        <begin position="85"/>
        <end position="104"/>
    </location>
</feature>
<feature type="transmembrane region" description="Helical" evidence="6">
    <location>
        <begin position="272"/>
        <end position="297"/>
    </location>
</feature>
<keyword evidence="4 6" id="KW-1133">Transmembrane helix</keyword>
<feature type="transmembrane region" description="Helical" evidence="6">
    <location>
        <begin position="193"/>
        <end position="211"/>
    </location>
</feature>
<sequence length="434" mass="45980">MTHPKKATQLGLGAVILLGLNGILGSGIFLLPGKMYKLSGNFSLVLILLAALATLTIALCFADMASRVSGNGAAWLYTYHAFGRFPGFIIGFLAWIQGIITIAAEIAALLNTLQFFMPSLKQTLPYNLLGTVLIIVLAVINLAGDKLSGLADNISSVAKLLVLGAFILIGIWVMKGSNFVQTSHYNFGNYSQAFNIIFYMFAGFSFLPIAASDMANAKRNLPIAMIVVTVLVAVIYGAAQLVVIGLLGPNIINGTTPVAAAFATVLGQSGQLVILLGMLVSILGVAISVSFSTPFVASSLANEEQLLPAIIGKKTKNGTPWMSILLTTLASIALLFSGDYLFLTSCVVIIAIIQYLATALATIKSQRDTDARDDGWQLPLGPVIPILAIAFSIYILAGAPLKTWAFGGISIVIGLVLYVVDQQIFRKGEQHAPR</sequence>
<keyword evidence="2" id="KW-1003">Cell membrane</keyword>
<evidence type="ECO:0000256" key="1">
    <source>
        <dbReference type="ARBA" id="ARBA00004651"/>
    </source>
</evidence>
<gene>
    <name evidence="7" type="ORF">JCM31185_16290</name>
</gene>
<feature type="transmembrane region" description="Helical" evidence="6">
    <location>
        <begin position="403"/>
        <end position="420"/>
    </location>
</feature>
<organism evidence="7 8">
    <name type="scientific">Furfurilactobacillus curtus</name>
    <dbReference type="NCBI Taxonomy" id="1746200"/>
    <lineage>
        <taxon>Bacteria</taxon>
        <taxon>Bacillati</taxon>
        <taxon>Bacillota</taxon>
        <taxon>Bacilli</taxon>
        <taxon>Lactobacillales</taxon>
        <taxon>Lactobacillaceae</taxon>
        <taxon>Furfurilactobacillus</taxon>
    </lineage>
</organism>
<keyword evidence="8" id="KW-1185">Reference proteome</keyword>
<dbReference type="PIRSF" id="PIRSF006060">
    <property type="entry name" value="AA_transporter"/>
    <property type="match status" value="1"/>
</dbReference>
<evidence type="ECO:0000256" key="2">
    <source>
        <dbReference type="ARBA" id="ARBA00022475"/>
    </source>
</evidence>
<dbReference type="Proteomes" id="UP001628078">
    <property type="component" value="Unassembled WGS sequence"/>
</dbReference>
<evidence type="ECO:0000313" key="8">
    <source>
        <dbReference type="Proteomes" id="UP001628078"/>
    </source>
</evidence>
<keyword evidence="3 6" id="KW-0812">Transmembrane</keyword>
<dbReference type="Pfam" id="PF13520">
    <property type="entry name" value="AA_permease_2"/>
    <property type="match status" value="1"/>
</dbReference>
<evidence type="ECO:0000256" key="6">
    <source>
        <dbReference type="SAM" id="Phobius"/>
    </source>
</evidence>